<evidence type="ECO:0000313" key="14">
    <source>
        <dbReference type="Proteomes" id="UP000188320"/>
    </source>
</evidence>
<evidence type="ECO:0000256" key="7">
    <source>
        <dbReference type="ARBA" id="ARBA00026111"/>
    </source>
</evidence>
<dbReference type="EMBL" id="LSSK01000468">
    <property type="protein sequence ID" value="OMH83245.1"/>
    <property type="molecule type" value="Genomic_DNA"/>
</dbReference>
<keyword evidence="3" id="KW-0159">Chromosome partition</keyword>
<accession>A0A1R1PQI3</accession>
<dbReference type="InterPro" id="IPR000182">
    <property type="entry name" value="GNAT_dom"/>
</dbReference>
<dbReference type="SUPFAM" id="SSF55729">
    <property type="entry name" value="Acyl-CoA N-acyltransferases (Nat)"/>
    <property type="match status" value="1"/>
</dbReference>
<feature type="region of interest" description="Disordered" evidence="11">
    <location>
        <begin position="88"/>
        <end position="128"/>
    </location>
</feature>
<evidence type="ECO:0000256" key="8">
    <source>
        <dbReference type="ARBA" id="ARBA00026144"/>
    </source>
</evidence>
<dbReference type="Gene3D" id="3.40.630.30">
    <property type="match status" value="1"/>
</dbReference>
<name>A0A1R1PQI3_ZANCU</name>
<keyword evidence="2 13" id="KW-0808">Transferase</keyword>
<evidence type="ECO:0000256" key="6">
    <source>
        <dbReference type="ARBA" id="ARBA00025774"/>
    </source>
</evidence>
<dbReference type="PANTHER" id="PTHR14744">
    <property type="entry name" value="N-ALPHA-ACETYLTRANSFERASE 60"/>
    <property type="match status" value="1"/>
</dbReference>
<keyword evidence="14" id="KW-1185">Reference proteome</keyword>
<evidence type="ECO:0000313" key="13">
    <source>
        <dbReference type="EMBL" id="OMH83245.1"/>
    </source>
</evidence>
<dbReference type="GO" id="GO:0120518">
    <property type="term" value="F:protein N-terminal-methionine acetyltransferase activity"/>
    <property type="evidence" value="ECO:0007669"/>
    <property type="project" value="UniProtKB-EC"/>
</dbReference>
<comment type="similarity">
    <text evidence="6">Belongs to the acetyltransferase family. NAA60 subfamily.</text>
</comment>
<dbReference type="CDD" id="cd04301">
    <property type="entry name" value="NAT_SF"/>
    <property type="match status" value="1"/>
</dbReference>
<dbReference type="EC" id="2.3.1.48" evidence="1"/>
<keyword evidence="5" id="KW-0012">Acyltransferase</keyword>
<dbReference type="InterPro" id="IPR045141">
    <property type="entry name" value="NAA60-like"/>
</dbReference>
<dbReference type="OrthoDB" id="47374at2759"/>
<comment type="caution">
    <text evidence="13">The sequence shown here is derived from an EMBL/GenBank/DDBJ whole genome shotgun (WGS) entry which is preliminary data.</text>
</comment>
<evidence type="ECO:0000259" key="12">
    <source>
        <dbReference type="PROSITE" id="PS51186"/>
    </source>
</evidence>
<feature type="compositionally biased region" description="Low complexity" evidence="11">
    <location>
        <begin position="115"/>
        <end position="124"/>
    </location>
</feature>
<evidence type="ECO:0000256" key="4">
    <source>
        <dbReference type="ARBA" id="ARBA00022853"/>
    </source>
</evidence>
<keyword evidence="4" id="KW-0156">Chromatin regulator</keyword>
<dbReference type="GO" id="GO:0007059">
    <property type="term" value="P:chromosome segregation"/>
    <property type="evidence" value="ECO:0007669"/>
    <property type="project" value="UniProtKB-KW"/>
</dbReference>
<evidence type="ECO:0000256" key="3">
    <source>
        <dbReference type="ARBA" id="ARBA00022829"/>
    </source>
</evidence>
<comment type="catalytic activity">
    <reaction evidence="9">
        <text>L-lysyl-[protein] + acetyl-CoA = N(6)-acetyl-L-lysyl-[protein] + CoA + H(+)</text>
        <dbReference type="Rhea" id="RHEA:45948"/>
        <dbReference type="Rhea" id="RHEA-COMP:9752"/>
        <dbReference type="Rhea" id="RHEA-COMP:10731"/>
        <dbReference type="ChEBI" id="CHEBI:15378"/>
        <dbReference type="ChEBI" id="CHEBI:29969"/>
        <dbReference type="ChEBI" id="CHEBI:57287"/>
        <dbReference type="ChEBI" id="CHEBI:57288"/>
        <dbReference type="ChEBI" id="CHEBI:61930"/>
        <dbReference type="EC" id="2.3.1.48"/>
    </reaction>
</comment>
<protein>
    <recommendedName>
        <fullName evidence="8">N-alpha-acetyltransferase 60</fullName>
        <ecNumber evidence="7">2.3.1.259</ecNumber>
        <ecNumber evidence="1">2.3.1.48</ecNumber>
    </recommendedName>
</protein>
<organism evidence="13 14">
    <name type="scientific">Zancudomyces culisetae</name>
    <name type="common">Gut fungus</name>
    <name type="synonym">Smittium culisetae</name>
    <dbReference type="NCBI Taxonomy" id="1213189"/>
    <lineage>
        <taxon>Eukaryota</taxon>
        <taxon>Fungi</taxon>
        <taxon>Fungi incertae sedis</taxon>
        <taxon>Zoopagomycota</taxon>
        <taxon>Kickxellomycotina</taxon>
        <taxon>Harpellomycetes</taxon>
        <taxon>Harpellales</taxon>
        <taxon>Legeriomycetaceae</taxon>
        <taxon>Zancudomyces</taxon>
    </lineage>
</organism>
<comment type="catalytic activity">
    <reaction evidence="10">
        <text>N-terminal L-methionyl-[transmembrane protein] + acetyl-CoA = N-terminal N(alpha)-acetyl-L-methionyl-[transmembrane protein] + CoA + H(+)</text>
        <dbReference type="Rhea" id="RHEA:50604"/>
        <dbReference type="Rhea" id="RHEA-COMP:12745"/>
        <dbReference type="Rhea" id="RHEA-COMP:12746"/>
        <dbReference type="ChEBI" id="CHEBI:15378"/>
        <dbReference type="ChEBI" id="CHEBI:57287"/>
        <dbReference type="ChEBI" id="CHEBI:57288"/>
        <dbReference type="ChEBI" id="CHEBI:64731"/>
        <dbReference type="ChEBI" id="CHEBI:133414"/>
        <dbReference type="EC" id="2.3.1.259"/>
    </reaction>
</comment>
<dbReference type="Proteomes" id="UP000188320">
    <property type="component" value="Unassembled WGS sequence"/>
</dbReference>
<feature type="region of interest" description="Disordered" evidence="11">
    <location>
        <begin position="27"/>
        <end position="57"/>
    </location>
</feature>
<dbReference type="PROSITE" id="PS51186">
    <property type="entry name" value="GNAT"/>
    <property type="match status" value="1"/>
</dbReference>
<sequence>MAAGTILINNSEDNRNSPGVHGCNHTNNNCADNGSGKNNGRNKIDHNTINNKGSGFKEGGLKYIDDNGFQNGRHTQAKDKMLFSRFSASSVKNRHQSSDPENDSTSFSNRPDEFSWSSSSTVVGDDVDDSARKNGSFGSSRYFSLRVHDVTVKNIKILKGLNDLIFPIRYSAEFYNRIVRGEHQAKIVTLSDMIGSVGSIITRYQPYRFTEDYQRLTGGNFNASGLSEMKEYHSRFVATDHRHHQYNEAYIMTIGVLPMFRNLGIGTILLQNLIDQLRRNNDSVKNCKIKGKPAGFQTESIVLHVLRTNSGAIRFYTERFGFTKSELIKGYYKKEIDGCRDAYILKLKLL</sequence>
<proteinExistence type="inferred from homology"/>
<evidence type="ECO:0000256" key="10">
    <source>
        <dbReference type="ARBA" id="ARBA00048848"/>
    </source>
</evidence>
<evidence type="ECO:0000256" key="1">
    <source>
        <dbReference type="ARBA" id="ARBA00013184"/>
    </source>
</evidence>
<evidence type="ECO:0000256" key="2">
    <source>
        <dbReference type="ARBA" id="ARBA00022679"/>
    </source>
</evidence>
<dbReference type="Pfam" id="PF00583">
    <property type="entry name" value="Acetyltransf_1"/>
    <property type="match status" value="1"/>
</dbReference>
<dbReference type="GO" id="GO:0004402">
    <property type="term" value="F:histone acetyltransferase activity"/>
    <property type="evidence" value="ECO:0007669"/>
    <property type="project" value="TreeGrafter"/>
</dbReference>
<gene>
    <name evidence="13" type="ORF">AX774_g3251</name>
</gene>
<feature type="compositionally biased region" description="Polar residues" evidence="11">
    <location>
        <begin position="27"/>
        <end position="53"/>
    </location>
</feature>
<evidence type="ECO:0000256" key="5">
    <source>
        <dbReference type="ARBA" id="ARBA00023315"/>
    </source>
</evidence>
<dbReference type="AlphaFoldDB" id="A0A1R1PQI3"/>
<evidence type="ECO:0000256" key="9">
    <source>
        <dbReference type="ARBA" id="ARBA00048017"/>
    </source>
</evidence>
<dbReference type="PANTHER" id="PTHR14744:SF15">
    <property type="entry name" value="N-ALPHA-ACETYLTRANSFERASE 60"/>
    <property type="match status" value="1"/>
</dbReference>
<dbReference type="EC" id="2.3.1.259" evidence="7"/>
<feature type="region of interest" description="Disordered" evidence="11">
    <location>
        <begin position="1"/>
        <end position="20"/>
    </location>
</feature>
<reference evidence="14" key="1">
    <citation type="submission" date="2017-01" db="EMBL/GenBank/DDBJ databases">
        <authorList>
            <person name="Wang Y."/>
            <person name="White M."/>
            <person name="Kvist S."/>
            <person name="Moncalvo J.-M."/>
        </authorList>
    </citation>
    <scope>NUCLEOTIDE SEQUENCE [LARGE SCALE GENOMIC DNA]</scope>
    <source>
        <strain evidence="14">COL-18-3</strain>
    </source>
</reference>
<dbReference type="InterPro" id="IPR016181">
    <property type="entry name" value="Acyl_CoA_acyltransferase"/>
</dbReference>
<dbReference type="GO" id="GO:0000139">
    <property type="term" value="C:Golgi membrane"/>
    <property type="evidence" value="ECO:0007669"/>
    <property type="project" value="TreeGrafter"/>
</dbReference>
<evidence type="ECO:0000256" key="11">
    <source>
        <dbReference type="SAM" id="MobiDB-lite"/>
    </source>
</evidence>
<feature type="domain" description="N-acetyltransferase" evidence="12">
    <location>
        <begin position="185"/>
        <end position="350"/>
    </location>
</feature>